<evidence type="ECO:0000313" key="8">
    <source>
        <dbReference type="Proteomes" id="UP000584824"/>
    </source>
</evidence>
<feature type="transmembrane region" description="Helical" evidence="5">
    <location>
        <begin position="33"/>
        <end position="52"/>
    </location>
</feature>
<evidence type="ECO:0000313" key="7">
    <source>
        <dbReference type="EMBL" id="MBB4105591.1"/>
    </source>
</evidence>
<feature type="transmembrane region" description="Helical" evidence="5">
    <location>
        <begin position="210"/>
        <end position="226"/>
    </location>
</feature>
<evidence type="ECO:0000256" key="4">
    <source>
        <dbReference type="ARBA" id="ARBA00023136"/>
    </source>
</evidence>
<feature type="transmembrane region" description="Helical" evidence="5">
    <location>
        <begin position="86"/>
        <end position="109"/>
    </location>
</feature>
<name>A0A7W6P452_9HYPH</name>
<evidence type="ECO:0000256" key="5">
    <source>
        <dbReference type="SAM" id="Phobius"/>
    </source>
</evidence>
<evidence type="ECO:0000259" key="6">
    <source>
        <dbReference type="Pfam" id="PF00892"/>
    </source>
</evidence>
<dbReference type="InterPro" id="IPR000620">
    <property type="entry name" value="EamA_dom"/>
</dbReference>
<keyword evidence="8" id="KW-1185">Reference proteome</keyword>
<keyword evidence="2 5" id="KW-0812">Transmembrane</keyword>
<evidence type="ECO:0000256" key="1">
    <source>
        <dbReference type="ARBA" id="ARBA00004141"/>
    </source>
</evidence>
<comment type="subcellular location">
    <subcellularLocation>
        <location evidence="1">Membrane</location>
        <topology evidence="1">Multi-pass membrane protein</topology>
    </subcellularLocation>
</comment>
<dbReference type="RefSeq" id="WP_183795208.1">
    <property type="nucleotide sequence ID" value="NZ_JACIDU010000024.1"/>
</dbReference>
<keyword evidence="3 5" id="KW-1133">Transmembrane helix</keyword>
<feature type="transmembrane region" description="Helical" evidence="5">
    <location>
        <begin position="263"/>
        <end position="282"/>
    </location>
</feature>
<dbReference type="Proteomes" id="UP000584824">
    <property type="component" value="Unassembled WGS sequence"/>
</dbReference>
<feature type="transmembrane region" description="Helical" evidence="5">
    <location>
        <begin position="238"/>
        <end position="257"/>
    </location>
</feature>
<feature type="transmembrane region" description="Helical" evidence="5">
    <location>
        <begin position="171"/>
        <end position="190"/>
    </location>
</feature>
<feature type="domain" description="EamA" evidence="6">
    <location>
        <begin position="142"/>
        <end position="279"/>
    </location>
</feature>
<feature type="transmembrane region" description="Helical" evidence="5">
    <location>
        <begin position="61"/>
        <end position="80"/>
    </location>
</feature>
<dbReference type="GO" id="GO:0016020">
    <property type="term" value="C:membrane"/>
    <property type="evidence" value="ECO:0007669"/>
    <property type="project" value="UniProtKB-SubCell"/>
</dbReference>
<dbReference type="InterPro" id="IPR037185">
    <property type="entry name" value="EmrE-like"/>
</dbReference>
<dbReference type="SUPFAM" id="SSF103481">
    <property type="entry name" value="Multidrug resistance efflux transporter EmrE"/>
    <property type="match status" value="2"/>
</dbReference>
<proteinExistence type="predicted"/>
<feature type="transmembrane region" description="Helical" evidence="5">
    <location>
        <begin position="7"/>
        <end position="27"/>
    </location>
</feature>
<protein>
    <submittedName>
        <fullName evidence="7">O-acetylserine/cysteine efflux transporter</fullName>
    </submittedName>
</protein>
<organism evidence="7 8">
    <name type="scientific">Allorhizobium borbori</name>
    <dbReference type="NCBI Taxonomy" id="485907"/>
    <lineage>
        <taxon>Bacteria</taxon>
        <taxon>Pseudomonadati</taxon>
        <taxon>Pseudomonadota</taxon>
        <taxon>Alphaproteobacteria</taxon>
        <taxon>Hyphomicrobiales</taxon>
        <taxon>Rhizobiaceae</taxon>
        <taxon>Rhizobium/Agrobacterium group</taxon>
        <taxon>Allorhizobium</taxon>
    </lineage>
</organism>
<evidence type="ECO:0000256" key="3">
    <source>
        <dbReference type="ARBA" id="ARBA00022989"/>
    </source>
</evidence>
<reference evidence="7 8" key="1">
    <citation type="submission" date="2020-08" db="EMBL/GenBank/DDBJ databases">
        <title>Genomic Encyclopedia of Type Strains, Phase IV (KMG-IV): sequencing the most valuable type-strain genomes for metagenomic binning, comparative biology and taxonomic classification.</title>
        <authorList>
            <person name="Goeker M."/>
        </authorList>
    </citation>
    <scope>NUCLEOTIDE SEQUENCE [LARGE SCALE GENOMIC DNA]</scope>
    <source>
        <strain evidence="7 8">DSM 26385</strain>
    </source>
</reference>
<dbReference type="PANTHER" id="PTHR32322:SF9">
    <property type="entry name" value="AMINO-ACID METABOLITE EFFLUX PUMP-RELATED"/>
    <property type="match status" value="1"/>
</dbReference>
<comment type="caution">
    <text evidence="7">The sequence shown here is derived from an EMBL/GenBank/DDBJ whole genome shotgun (WGS) entry which is preliminary data.</text>
</comment>
<feature type="domain" description="EamA" evidence="6">
    <location>
        <begin position="6"/>
        <end position="131"/>
    </location>
</feature>
<feature type="transmembrane region" description="Helical" evidence="5">
    <location>
        <begin position="116"/>
        <end position="134"/>
    </location>
</feature>
<evidence type="ECO:0000256" key="2">
    <source>
        <dbReference type="ARBA" id="ARBA00022692"/>
    </source>
</evidence>
<dbReference type="InterPro" id="IPR050638">
    <property type="entry name" value="AA-Vitamin_Transporters"/>
</dbReference>
<dbReference type="EMBL" id="JACIDU010000024">
    <property type="protein sequence ID" value="MBB4105591.1"/>
    <property type="molecule type" value="Genomic_DNA"/>
</dbReference>
<dbReference type="PANTHER" id="PTHR32322">
    <property type="entry name" value="INNER MEMBRANE TRANSPORTER"/>
    <property type="match status" value="1"/>
</dbReference>
<sequence>MRLRDILILCLVAFLWGFNFIVIRWGLDAFPPLLFSALRFAVCLVPIAFGVARPNIPWSQLLLLGTTLGLLVFALLYLGIHFGLGAGLASVVMQAQVFFTLLLASVVLGEELTGRAIVASLVALLGLVLIATGGDASFTVLGFGLTLGGAFAWGVSNVLMKRLPPVNALNLMVWISLVPPLPLLLASYVFEGPEAISTALQGVSLPGTLTILYTSAVSTIFAYGVWGNLMQKYSASRVAPFALLVPVAGLASARFFLGAELNTAEWLGAAGILLALVINTVGQRRPFAPPLLETHHSLAARKH</sequence>
<accession>A0A7W6P452</accession>
<dbReference type="Pfam" id="PF00892">
    <property type="entry name" value="EamA"/>
    <property type="match status" value="2"/>
</dbReference>
<feature type="transmembrane region" description="Helical" evidence="5">
    <location>
        <begin position="140"/>
        <end position="159"/>
    </location>
</feature>
<dbReference type="AlphaFoldDB" id="A0A7W6P452"/>
<gene>
    <name evidence="7" type="ORF">GGQ66_004178</name>
</gene>
<keyword evidence="4 5" id="KW-0472">Membrane</keyword>